<name>A0A9W8J8Q3_9AGAR</name>
<dbReference type="InterPro" id="IPR016187">
    <property type="entry name" value="CTDL_fold"/>
</dbReference>
<evidence type="ECO:0000313" key="6">
    <source>
        <dbReference type="EMBL" id="KAJ2931301.1"/>
    </source>
</evidence>
<dbReference type="InterPro" id="IPR005532">
    <property type="entry name" value="SUMF_dom"/>
</dbReference>
<dbReference type="Gene3D" id="3.90.1580.10">
    <property type="entry name" value="paralog of FGE (formylglycine-generating enzyme)"/>
    <property type="match status" value="2"/>
</dbReference>
<evidence type="ECO:0008006" key="8">
    <source>
        <dbReference type="Google" id="ProtNLM"/>
    </source>
</evidence>
<dbReference type="AlphaFoldDB" id="A0A9W8J8Q3"/>
<accession>A0A9W8J8Q3</accession>
<dbReference type="SUPFAM" id="SSF56436">
    <property type="entry name" value="C-type lectin-like"/>
    <property type="match status" value="1"/>
</dbReference>
<dbReference type="InterPro" id="IPR042095">
    <property type="entry name" value="SUMF_sf"/>
</dbReference>
<evidence type="ECO:0000259" key="5">
    <source>
        <dbReference type="Pfam" id="PF12867"/>
    </source>
</evidence>
<proteinExistence type="predicted"/>
<evidence type="ECO:0000256" key="1">
    <source>
        <dbReference type="ARBA" id="ARBA00023002"/>
    </source>
</evidence>
<feature type="non-terminal residue" evidence="6">
    <location>
        <position position="1"/>
    </location>
</feature>
<feature type="domain" description="Sulfatase-modifying factor enzyme-like" evidence="4">
    <location>
        <begin position="397"/>
        <end position="469"/>
    </location>
</feature>
<evidence type="ECO:0000313" key="7">
    <source>
        <dbReference type="Proteomes" id="UP001140091"/>
    </source>
</evidence>
<dbReference type="Pfam" id="PF03781">
    <property type="entry name" value="FGE-sulfatase"/>
    <property type="match status" value="2"/>
</dbReference>
<evidence type="ECO:0000256" key="3">
    <source>
        <dbReference type="ARBA" id="ARBA00037882"/>
    </source>
</evidence>
<keyword evidence="1" id="KW-0560">Oxidoreductase</keyword>
<evidence type="ECO:0000256" key="2">
    <source>
        <dbReference type="ARBA" id="ARBA00023004"/>
    </source>
</evidence>
<sequence>MRPSSRPSRLQVFARPYPLLSATPKPSTFLNGHLSGNIPSPEEWKNLWKAWDLVTLQMIPEEMLHQKPIDLRHKCLFYIGHIPTFLDMLLSKSIGGCPTEPAYFWNIFERGIDPHVDDPDHCHNHSEVPEKDEDWPTLNSILAFRDRVRKRLLSLYEELESGKRALTRNIARTLVMTLEHEGFHIETLLYMLIQRAGTGTLPPPGFHTPDWTALSEQWSHNPPSSSTLPTLGPAMLTLGHDDSEGDDQDPLLNGIDDVVNRTYGWDNESPARVVEVGAFKAEWRPVTNNEYMAFWKSLTDKEMPKSWVEEDGEIKVRTLYGYVPLDVAGDWPVLTSYDDLEVYAKSKGGRLPTEPELRLFLDTYDVGHEGGANIGFRNWHPMPATTGIESLEGRGSNGGVWEWTSTPFDGHEGLVPTNLFTGYSADFFDGKHHVVLGASYATIPRLARKTVRNFYQHNYPYPWVSARVVYDL</sequence>
<gene>
    <name evidence="6" type="ORF">H1R20_g5820</name>
</gene>
<comment type="pathway">
    <text evidence="3">Amino-acid biosynthesis; ergothioneine biosynthesis.</text>
</comment>
<keyword evidence="7" id="KW-1185">Reference proteome</keyword>
<organism evidence="6 7">
    <name type="scientific">Candolleomyces eurysporus</name>
    <dbReference type="NCBI Taxonomy" id="2828524"/>
    <lineage>
        <taxon>Eukaryota</taxon>
        <taxon>Fungi</taxon>
        <taxon>Dikarya</taxon>
        <taxon>Basidiomycota</taxon>
        <taxon>Agaricomycotina</taxon>
        <taxon>Agaricomycetes</taxon>
        <taxon>Agaricomycetidae</taxon>
        <taxon>Agaricales</taxon>
        <taxon>Agaricineae</taxon>
        <taxon>Psathyrellaceae</taxon>
        <taxon>Candolleomyces</taxon>
    </lineage>
</organism>
<dbReference type="PANTHER" id="PTHR43397">
    <property type="entry name" value="ERGOTHIONEINE BIOSYNTHESIS PROTEIN 1"/>
    <property type="match status" value="1"/>
</dbReference>
<dbReference type="OrthoDB" id="659at2759"/>
<protein>
    <recommendedName>
        <fullName evidence="8">DUF323-domain-containing protein</fullName>
    </recommendedName>
</protein>
<reference evidence="6" key="1">
    <citation type="submission" date="2022-06" db="EMBL/GenBank/DDBJ databases">
        <title>Genome Sequence of Candolleomyces eurysporus.</title>
        <authorList>
            <person name="Buettner E."/>
        </authorList>
    </citation>
    <scope>NUCLEOTIDE SEQUENCE</scope>
    <source>
        <strain evidence="6">VTCC 930004</strain>
    </source>
</reference>
<dbReference type="Pfam" id="PF12867">
    <property type="entry name" value="DinB_2"/>
    <property type="match status" value="1"/>
</dbReference>
<dbReference type="Proteomes" id="UP001140091">
    <property type="component" value="Unassembled WGS sequence"/>
</dbReference>
<evidence type="ECO:0000259" key="4">
    <source>
        <dbReference type="Pfam" id="PF03781"/>
    </source>
</evidence>
<dbReference type="PANTHER" id="PTHR43397:SF1">
    <property type="entry name" value="ERGOTHIONEINE BIOSYNTHESIS PROTEIN 1"/>
    <property type="match status" value="1"/>
</dbReference>
<keyword evidence="2" id="KW-0408">Iron</keyword>
<feature type="domain" description="Sulfatase-modifying factor enzyme-like" evidence="4">
    <location>
        <begin position="262"/>
        <end position="357"/>
    </location>
</feature>
<comment type="caution">
    <text evidence="6">The sequence shown here is derived from an EMBL/GenBank/DDBJ whole genome shotgun (WGS) entry which is preliminary data.</text>
</comment>
<feature type="domain" description="DinB-like" evidence="5">
    <location>
        <begin position="56"/>
        <end position="187"/>
    </location>
</feature>
<dbReference type="EMBL" id="JANBPK010000809">
    <property type="protein sequence ID" value="KAJ2931301.1"/>
    <property type="molecule type" value="Genomic_DNA"/>
</dbReference>
<dbReference type="InterPro" id="IPR024775">
    <property type="entry name" value="DinB-like"/>
</dbReference>
<dbReference type="InterPro" id="IPR051128">
    <property type="entry name" value="EgtD_Methyltrsf_superfamily"/>
</dbReference>